<dbReference type="PANTHER" id="PTHR13696:SF96">
    <property type="entry name" value="COBQ_COBB_MIND_PARA NUCLEOTIDE BINDING DOMAIN-CONTAINING PROTEIN"/>
    <property type="match status" value="1"/>
</dbReference>
<feature type="domain" description="CobQ/CobB/MinD/ParA nucleotide binding" evidence="1">
    <location>
        <begin position="12"/>
        <end position="127"/>
    </location>
</feature>
<dbReference type="SUPFAM" id="SSF52540">
    <property type="entry name" value="P-loop containing nucleoside triphosphate hydrolases"/>
    <property type="match status" value="1"/>
</dbReference>
<dbReference type="NCBIfam" id="NF041546">
    <property type="entry name" value="ParA_partition"/>
    <property type="match status" value="1"/>
</dbReference>
<organism evidence="2 3">
    <name type="scientific">Acidiphilium acidophilum</name>
    <name type="common">Thiobacillus acidophilus</name>
    <dbReference type="NCBI Taxonomy" id="76588"/>
    <lineage>
        <taxon>Bacteria</taxon>
        <taxon>Pseudomonadati</taxon>
        <taxon>Pseudomonadota</taxon>
        <taxon>Alphaproteobacteria</taxon>
        <taxon>Acetobacterales</taxon>
        <taxon>Acidocellaceae</taxon>
        <taxon>Acidiphilium</taxon>
    </lineage>
</organism>
<comment type="caution">
    <text evidence="2">The sequence shown here is derived from an EMBL/GenBank/DDBJ whole genome shotgun (WGS) entry which is preliminary data.</text>
</comment>
<sequence>MVKPEAPMVAVIAVAQQKGGAGKTMMAAQLAVAFAADRRVALLDIDPQGSLTAWARLRAANPKARGVVTIETVSGWRLAAALEKLRGGHEIVLIDTPPVLDSDARRAIRGADLVLVPLNPAPPDLWAAEGTLKLAAEERRAVALVFNRAAAGSKLRRVMEAGIAGRGLVLLEETLGNRAGYANAFAEGLGVAETAPSSLAGREVAALAARVLAMVA</sequence>
<dbReference type="AlphaFoldDB" id="A0AAW9DNJ7"/>
<proteinExistence type="predicted"/>
<protein>
    <submittedName>
        <fullName evidence="2">ParA family partition ATPase</fullName>
    </submittedName>
</protein>
<dbReference type="CDD" id="cd02042">
    <property type="entry name" value="ParAB_family"/>
    <property type="match status" value="1"/>
</dbReference>
<dbReference type="InterPro" id="IPR027417">
    <property type="entry name" value="P-loop_NTPase"/>
</dbReference>
<evidence type="ECO:0000313" key="3">
    <source>
        <dbReference type="Proteomes" id="UP001279553"/>
    </source>
</evidence>
<dbReference type="PANTHER" id="PTHR13696">
    <property type="entry name" value="P-LOOP CONTAINING NUCLEOSIDE TRIPHOSPHATE HYDROLASE"/>
    <property type="match status" value="1"/>
</dbReference>
<keyword evidence="3" id="KW-1185">Reference proteome</keyword>
<accession>A0AAW9DNJ7</accession>
<dbReference type="Proteomes" id="UP001279553">
    <property type="component" value="Unassembled WGS sequence"/>
</dbReference>
<gene>
    <name evidence="2" type="primary">parA</name>
    <name evidence="2" type="ORF">SIL87_07675</name>
</gene>
<evidence type="ECO:0000313" key="2">
    <source>
        <dbReference type="EMBL" id="MDX5930641.1"/>
    </source>
</evidence>
<dbReference type="InterPro" id="IPR050678">
    <property type="entry name" value="DNA_Partitioning_ATPase"/>
</dbReference>
<dbReference type="InterPro" id="IPR002586">
    <property type="entry name" value="CobQ/CobB/MinD/ParA_Nub-bd_dom"/>
</dbReference>
<evidence type="ECO:0000259" key="1">
    <source>
        <dbReference type="Pfam" id="PF01656"/>
    </source>
</evidence>
<reference evidence="2 3" key="1">
    <citation type="submission" date="2023-11" db="EMBL/GenBank/DDBJ databases">
        <title>MicrobeMod: A computational toolkit for identifying prokaryotic methylation and restriction-modification with nanopore sequencing.</title>
        <authorList>
            <person name="Crits-Christoph A."/>
            <person name="Kang S.C."/>
            <person name="Lee H."/>
            <person name="Ostrov N."/>
        </authorList>
    </citation>
    <scope>NUCLEOTIDE SEQUENCE [LARGE SCALE GENOMIC DNA]</scope>
    <source>
        <strain evidence="2 3">DSMZ 700</strain>
    </source>
</reference>
<dbReference type="InterPro" id="IPR048089">
    <property type="entry name" value="McdA"/>
</dbReference>
<dbReference type="EMBL" id="JAWXYB010000018">
    <property type="protein sequence ID" value="MDX5930641.1"/>
    <property type="molecule type" value="Genomic_DNA"/>
</dbReference>
<name>A0AAW9DNJ7_ACIAO</name>
<dbReference type="PIRSF" id="PIRSF009320">
    <property type="entry name" value="Nuc_binding_HP_1000"/>
    <property type="match status" value="1"/>
</dbReference>
<dbReference type="Pfam" id="PF01656">
    <property type="entry name" value="CbiA"/>
    <property type="match status" value="1"/>
</dbReference>
<dbReference type="Gene3D" id="3.40.50.300">
    <property type="entry name" value="P-loop containing nucleotide triphosphate hydrolases"/>
    <property type="match status" value="1"/>
</dbReference>